<protein>
    <submittedName>
        <fullName evidence="10">RING-type domain-containing protein</fullName>
    </submittedName>
</protein>
<keyword evidence="4" id="KW-0677">Repeat</keyword>
<comment type="pathway">
    <text evidence="1">Protein modification; protein ubiquitination.</text>
</comment>
<evidence type="ECO:0000259" key="8">
    <source>
        <dbReference type="PROSITE" id="PS51873"/>
    </source>
</evidence>
<dbReference type="GO" id="GO:0008270">
    <property type="term" value="F:zinc ion binding"/>
    <property type="evidence" value="ECO:0007669"/>
    <property type="project" value="UniProtKB-KW"/>
</dbReference>
<keyword evidence="9" id="KW-1185">Reference proteome</keyword>
<dbReference type="PANTHER" id="PTHR22770:SF47">
    <property type="entry name" value="E3 UBIQUITIN-PROTEIN LIGASE RNF216"/>
    <property type="match status" value="1"/>
</dbReference>
<dbReference type="Gene3D" id="1.20.120.1750">
    <property type="match status" value="1"/>
</dbReference>
<evidence type="ECO:0000313" key="9">
    <source>
        <dbReference type="Proteomes" id="UP000887540"/>
    </source>
</evidence>
<sequence>MSGCIAMVARDRLYSHMERCKFVPKTILENKPLLNNLSAIFDCPICLSKFNPRQIITCIPIKAISQSCIIQHIEANIDEVPLAESGDGIKCLILECDRQIHYSKIRRLIRRNDDLIKRLDARFSEQNISLFDCFERCKSCGFAMEIISDTEKHPFFKCILCEADFCRLCKRDRANHFAGKQKIPCQELDAKDTTKKDLLHAFENEMSEAIIRKCPKCGLSFVKQDACNKMTCRCGTTQCYLCRNPNINYDHFCHHGGDFNSKCRYCKKPCRLWAPYESNDEEMLNTIRERATKELGQIGPSTSKKL</sequence>
<evidence type="ECO:0000256" key="7">
    <source>
        <dbReference type="ARBA" id="ARBA00022833"/>
    </source>
</evidence>
<dbReference type="Proteomes" id="UP000887540">
    <property type="component" value="Unplaced"/>
</dbReference>
<keyword evidence="3" id="KW-0479">Metal-binding</keyword>
<evidence type="ECO:0000256" key="3">
    <source>
        <dbReference type="ARBA" id="ARBA00022723"/>
    </source>
</evidence>
<keyword evidence="5" id="KW-0863">Zinc-finger</keyword>
<accession>A0A914DGS4</accession>
<name>A0A914DGS4_9BILA</name>
<keyword evidence="6" id="KW-0833">Ubl conjugation pathway</keyword>
<dbReference type="AlphaFoldDB" id="A0A914DGS4"/>
<dbReference type="WBParaSite" id="ACRNAN_scaffold256.g10743.t1">
    <property type="protein sequence ID" value="ACRNAN_scaffold256.g10743.t1"/>
    <property type="gene ID" value="ACRNAN_scaffold256.g10743"/>
</dbReference>
<organism evidence="9 10">
    <name type="scientific">Acrobeloides nanus</name>
    <dbReference type="NCBI Taxonomy" id="290746"/>
    <lineage>
        <taxon>Eukaryota</taxon>
        <taxon>Metazoa</taxon>
        <taxon>Ecdysozoa</taxon>
        <taxon>Nematoda</taxon>
        <taxon>Chromadorea</taxon>
        <taxon>Rhabditida</taxon>
        <taxon>Tylenchina</taxon>
        <taxon>Cephalobomorpha</taxon>
        <taxon>Cephaloboidea</taxon>
        <taxon>Cephalobidae</taxon>
        <taxon>Acrobeloides</taxon>
    </lineage>
</organism>
<dbReference type="PROSITE" id="PS51873">
    <property type="entry name" value="TRIAD"/>
    <property type="match status" value="1"/>
</dbReference>
<reference evidence="10" key="1">
    <citation type="submission" date="2022-11" db="UniProtKB">
        <authorList>
            <consortium name="WormBaseParasite"/>
        </authorList>
    </citation>
    <scope>IDENTIFICATION</scope>
</reference>
<dbReference type="GO" id="GO:0016740">
    <property type="term" value="F:transferase activity"/>
    <property type="evidence" value="ECO:0007669"/>
    <property type="project" value="UniProtKB-KW"/>
</dbReference>
<dbReference type="CDD" id="cd20353">
    <property type="entry name" value="Rcat_RBR_RNF216"/>
    <property type="match status" value="1"/>
</dbReference>
<keyword evidence="7" id="KW-0862">Zinc</keyword>
<evidence type="ECO:0000256" key="1">
    <source>
        <dbReference type="ARBA" id="ARBA00004906"/>
    </source>
</evidence>
<evidence type="ECO:0000256" key="5">
    <source>
        <dbReference type="ARBA" id="ARBA00022771"/>
    </source>
</evidence>
<evidence type="ECO:0000256" key="2">
    <source>
        <dbReference type="ARBA" id="ARBA00022679"/>
    </source>
</evidence>
<evidence type="ECO:0000256" key="4">
    <source>
        <dbReference type="ARBA" id="ARBA00022737"/>
    </source>
</evidence>
<dbReference type="PANTHER" id="PTHR22770">
    <property type="entry name" value="UBIQUITIN CONJUGATING ENZYME 7 INTERACTING PROTEIN-RELATED"/>
    <property type="match status" value="1"/>
</dbReference>
<dbReference type="InterPro" id="IPR051628">
    <property type="entry name" value="LUBAC_E3_Ligases"/>
</dbReference>
<dbReference type="SUPFAM" id="SSF57850">
    <property type="entry name" value="RING/U-box"/>
    <property type="match status" value="1"/>
</dbReference>
<dbReference type="InterPro" id="IPR047546">
    <property type="entry name" value="Rcat_RBR_RNF216"/>
</dbReference>
<feature type="domain" description="RING-type" evidence="8">
    <location>
        <begin position="39"/>
        <end position="267"/>
    </location>
</feature>
<evidence type="ECO:0000256" key="6">
    <source>
        <dbReference type="ARBA" id="ARBA00022786"/>
    </source>
</evidence>
<dbReference type="InterPro" id="IPR044066">
    <property type="entry name" value="TRIAD_supradom"/>
</dbReference>
<keyword evidence="2" id="KW-0808">Transferase</keyword>
<dbReference type="Pfam" id="PF26200">
    <property type="entry name" value="Rcat_RNF216"/>
    <property type="match status" value="1"/>
</dbReference>
<proteinExistence type="predicted"/>
<evidence type="ECO:0000313" key="10">
    <source>
        <dbReference type="WBParaSite" id="ACRNAN_scaffold256.g10743.t1"/>
    </source>
</evidence>